<keyword evidence="2" id="KW-1185">Reference proteome</keyword>
<dbReference type="GO" id="GO:0016706">
    <property type="term" value="F:2-oxoglutarate-dependent dioxygenase activity"/>
    <property type="evidence" value="ECO:0007669"/>
    <property type="project" value="UniProtKB-ARBA"/>
</dbReference>
<dbReference type="GO" id="GO:0005506">
    <property type="term" value="F:iron ion binding"/>
    <property type="evidence" value="ECO:0007669"/>
    <property type="project" value="UniProtKB-ARBA"/>
</dbReference>
<keyword evidence="1" id="KW-0223">Dioxygenase</keyword>
<keyword evidence="1" id="KW-0560">Oxidoreductase</keyword>
<dbReference type="AlphaFoldDB" id="A0A937UN96"/>
<gene>
    <name evidence="1" type="ORF">I7412_11925</name>
</gene>
<protein>
    <submittedName>
        <fullName evidence="1">Phytanoyl-CoA dioxygenase family protein</fullName>
    </submittedName>
</protein>
<sequence length="284" mass="31646">MTDTRPRTEQPPWERFAATLEPWLVEVPAGGAVAGEPLGEEIARIFDELGFVLVRGALRPAEVDELDDELVRLHRALMRGELDPRHGAAELEPPGEVLVDGLPFRNYVVYVNQASALVDRVIHGSLISSLAPRLLGGESFFYDYDRHGVMYLDARGASLYKGLVWHPDYESTPNLPIWPAVAFTINLDDTSPENGFLRMLAGSHRTPPAERPERYRKVPGEVAVYCQRGDLLFHHSHLWHAASRPSNDEAIRRHLRGKWCSGAPIAAGAWDGRFDNSATRASGR</sequence>
<reference evidence="1" key="1">
    <citation type="submission" date="2020-12" db="EMBL/GenBank/DDBJ databases">
        <title>Genomic characterization of non-nitrogen-fixing Frankia strains.</title>
        <authorList>
            <person name="Carlos-Shanley C."/>
            <person name="Guerra T."/>
            <person name="Hahn D."/>
        </authorList>
    </citation>
    <scope>NUCLEOTIDE SEQUENCE</scope>
    <source>
        <strain evidence="1">CN6</strain>
    </source>
</reference>
<dbReference type="PANTHER" id="PTHR20883:SF46">
    <property type="entry name" value="PHYTANOYL-COA HYDROXYLASE"/>
    <property type="match status" value="1"/>
</dbReference>
<dbReference type="InterPro" id="IPR008775">
    <property type="entry name" value="Phytyl_CoA_dOase-like"/>
</dbReference>
<dbReference type="Proteomes" id="UP000604475">
    <property type="component" value="Unassembled WGS sequence"/>
</dbReference>
<dbReference type="SUPFAM" id="SSF51197">
    <property type="entry name" value="Clavaminate synthase-like"/>
    <property type="match status" value="1"/>
</dbReference>
<dbReference type="Gene3D" id="2.60.120.620">
    <property type="entry name" value="q2cbj1_9rhob like domain"/>
    <property type="match status" value="1"/>
</dbReference>
<name>A0A937UN96_9ACTN</name>
<evidence type="ECO:0000313" key="2">
    <source>
        <dbReference type="Proteomes" id="UP000604475"/>
    </source>
</evidence>
<accession>A0A937UN96</accession>
<organism evidence="1 2">
    <name type="scientific">Frankia nepalensis</name>
    <dbReference type="NCBI Taxonomy" id="1836974"/>
    <lineage>
        <taxon>Bacteria</taxon>
        <taxon>Bacillati</taxon>
        <taxon>Actinomycetota</taxon>
        <taxon>Actinomycetes</taxon>
        <taxon>Frankiales</taxon>
        <taxon>Frankiaceae</taxon>
        <taxon>Frankia</taxon>
    </lineage>
</organism>
<comment type="caution">
    <text evidence="1">The sequence shown here is derived from an EMBL/GenBank/DDBJ whole genome shotgun (WGS) entry which is preliminary data.</text>
</comment>
<proteinExistence type="predicted"/>
<evidence type="ECO:0000313" key="1">
    <source>
        <dbReference type="EMBL" id="MBL7627868.1"/>
    </source>
</evidence>
<dbReference type="Pfam" id="PF05721">
    <property type="entry name" value="PhyH"/>
    <property type="match status" value="1"/>
</dbReference>
<dbReference type="PANTHER" id="PTHR20883">
    <property type="entry name" value="PHYTANOYL-COA DIOXYGENASE DOMAIN CONTAINING 1"/>
    <property type="match status" value="1"/>
</dbReference>
<dbReference type="RefSeq" id="WP_203000963.1">
    <property type="nucleotide sequence ID" value="NZ_JADWYU010000199.1"/>
</dbReference>
<dbReference type="EMBL" id="JAEACQ010000164">
    <property type="protein sequence ID" value="MBL7627868.1"/>
    <property type="molecule type" value="Genomic_DNA"/>
</dbReference>